<proteinExistence type="predicted"/>
<dbReference type="Proteomes" id="UP000016929">
    <property type="component" value="Unassembled WGS sequence"/>
</dbReference>
<evidence type="ECO:0000313" key="3">
    <source>
        <dbReference type="Proteomes" id="UP000016929"/>
    </source>
</evidence>
<reference evidence="3" key="1">
    <citation type="submission" date="2012-09" db="EMBL/GenBank/DDBJ databases">
        <title>Genome sequencing and comparative transcriptomics of race 1 and race 4 of banana pathogen: Fusarium oxysporum f. sp. cubense.</title>
        <authorList>
            <person name="Fang X."/>
            <person name="Huang J."/>
        </authorList>
    </citation>
    <scope>NUCLEOTIDE SEQUENCE [LARGE SCALE GENOMIC DNA]</scope>
    <source>
        <strain evidence="3">race 4</strain>
    </source>
</reference>
<dbReference type="EMBL" id="KB726988">
    <property type="protein sequence ID" value="EMT66516.1"/>
    <property type="molecule type" value="Genomic_DNA"/>
</dbReference>
<reference evidence="3" key="2">
    <citation type="journal article" date="2014" name="PLoS ONE">
        <title>Genome and Transcriptome Analysis of the Fungal Pathogen Fusarium oxysporum f. sp. cubense Causing Banana Vascular Wilt Disease.</title>
        <authorList>
            <person name="Guo L."/>
            <person name="Han L."/>
            <person name="Yang L."/>
            <person name="Zeng H."/>
            <person name="Fan D."/>
            <person name="Zhu Y."/>
            <person name="Feng Y."/>
            <person name="Wang G."/>
            <person name="Peng C."/>
            <person name="Jiang X."/>
            <person name="Zhou D."/>
            <person name="Ni P."/>
            <person name="Liang C."/>
            <person name="Liu L."/>
            <person name="Wang J."/>
            <person name="Mao C."/>
            <person name="Fang X."/>
            <person name="Peng M."/>
            <person name="Huang J."/>
        </authorList>
    </citation>
    <scope>NUCLEOTIDE SEQUENCE [LARGE SCALE GENOMIC DNA]</scope>
    <source>
        <strain evidence="3">race 4</strain>
    </source>
</reference>
<dbReference type="AlphaFoldDB" id="N1RLT8"/>
<accession>N1RLT8</accession>
<evidence type="ECO:0000256" key="1">
    <source>
        <dbReference type="SAM" id="Phobius"/>
    </source>
</evidence>
<evidence type="ECO:0000313" key="2">
    <source>
        <dbReference type="EMBL" id="EMT66516.1"/>
    </source>
</evidence>
<dbReference type="OrthoDB" id="4985370at2759"/>
<dbReference type="HOGENOM" id="CLU_1602772_0_0_1"/>
<keyword evidence="1" id="KW-0472">Membrane</keyword>
<name>N1RLT8_FUSC4</name>
<gene>
    <name evidence="2" type="ORF">FOC4_h10017400</name>
</gene>
<feature type="non-terminal residue" evidence="2">
    <location>
        <position position="139"/>
    </location>
</feature>
<keyword evidence="1" id="KW-1133">Transmembrane helix</keyword>
<protein>
    <submittedName>
        <fullName evidence="2">Uncharacterized protein</fullName>
    </submittedName>
</protein>
<keyword evidence="1" id="KW-0812">Transmembrane</keyword>
<keyword evidence="3" id="KW-1185">Reference proteome</keyword>
<feature type="transmembrane region" description="Helical" evidence="1">
    <location>
        <begin position="17"/>
        <end position="38"/>
    </location>
</feature>
<organism evidence="2 3">
    <name type="scientific">Fusarium oxysporum f. sp. cubense (strain race 4)</name>
    <name type="common">Panama disease fungus</name>
    <dbReference type="NCBI Taxonomy" id="2502994"/>
    <lineage>
        <taxon>Eukaryota</taxon>
        <taxon>Fungi</taxon>
        <taxon>Dikarya</taxon>
        <taxon>Ascomycota</taxon>
        <taxon>Pezizomycotina</taxon>
        <taxon>Sordariomycetes</taxon>
        <taxon>Hypocreomycetidae</taxon>
        <taxon>Hypocreales</taxon>
        <taxon>Nectriaceae</taxon>
        <taxon>Fusarium</taxon>
        <taxon>Fusarium oxysporum species complex</taxon>
    </lineage>
</organism>
<sequence length="139" mass="15628">MPAAAQLAAIGNISTSLLFPVPLPLLLGLCLTALFIYIHKKQKTQRLERLQKHSPDEALAGKGTQARANAFARRPWLETMAHPGKLLSILLRISRLLTILQQAFPDRTFEALKQSYHKRRHAVEQKIEEEKASDKAAKK</sequence>